<dbReference type="PANTHER" id="PTHR47515">
    <property type="entry name" value="LOW CALCIUM RESPONSE LOCUS PROTEIN T"/>
    <property type="match status" value="1"/>
</dbReference>
<dbReference type="GO" id="GO:0003676">
    <property type="term" value="F:nucleic acid binding"/>
    <property type="evidence" value="ECO:0007669"/>
    <property type="project" value="InterPro"/>
</dbReference>
<dbReference type="InterPro" id="IPR036397">
    <property type="entry name" value="RNaseH_sf"/>
</dbReference>
<dbReference type="KEGG" id="daa:AKL17_4436"/>
<protein>
    <recommendedName>
        <fullName evidence="1">Integrase catalytic domain-containing protein</fullName>
    </recommendedName>
</protein>
<dbReference type="GO" id="GO:0015074">
    <property type="term" value="P:DNA integration"/>
    <property type="evidence" value="ECO:0007669"/>
    <property type="project" value="InterPro"/>
</dbReference>
<dbReference type="InterPro" id="IPR012337">
    <property type="entry name" value="RNaseH-like_sf"/>
</dbReference>
<gene>
    <name evidence="2" type="ORF">AKL17_4436</name>
</gene>
<reference evidence="2 3" key="1">
    <citation type="submission" date="2015-09" db="EMBL/GenBank/DDBJ databases">
        <title>Complete genome sequence of Defluviimonas alba cai42t isolated from an oilfield in Xinjiang.</title>
        <authorList>
            <person name="Geng S."/>
            <person name="Pan X."/>
            <person name="Wu X."/>
        </authorList>
    </citation>
    <scope>NUCLEOTIDE SEQUENCE [LARGE SCALE GENOMIC DNA]</scope>
    <source>
        <strain evidence="3">cai42</strain>
    </source>
</reference>
<keyword evidence="3" id="KW-1185">Reference proteome</keyword>
<evidence type="ECO:0000313" key="2">
    <source>
        <dbReference type="EMBL" id="AMY71648.1"/>
    </source>
</evidence>
<dbReference type="AlphaFoldDB" id="A0A159Z9T9"/>
<name>A0A159Z9T9_9RHOB</name>
<dbReference type="Pfam" id="PF13683">
    <property type="entry name" value="rve_3"/>
    <property type="match status" value="1"/>
</dbReference>
<proteinExistence type="predicted"/>
<evidence type="ECO:0000259" key="1">
    <source>
        <dbReference type="PROSITE" id="PS50994"/>
    </source>
</evidence>
<dbReference type="InterPro" id="IPR001584">
    <property type="entry name" value="Integrase_cat-core"/>
</dbReference>
<dbReference type="EMBL" id="CP012661">
    <property type="protein sequence ID" value="AMY71648.1"/>
    <property type="molecule type" value="Genomic_DNA"/>
</dbReference>
<evidence type="ECO:0000313" key="3">
    <source>
        <dbReference type="Proteomes" id="UP000076128"/>
    </source>
</evidence>
<dbReference type="SUPFAM" id="SSF53098">
    <property type="entry name" value="Ribonuclease H-like"/>
    <property type="match status" value="1"/>
</dbReference>
<dbReference type="Gene3D" id="3.30.420.10">
    <property type="entry name" value="Ribonuclease H-like superfamily/Ribonuclease H"/>
    <property type="match status" value="1"/>
</dbReference>
<dbReference type="PANTHER" id="PTHR47515:SF2">
    <property type="entry name" value="INTEGRASE CORE DOMAIN PROTEIN"/>
    <property type="match status" value="1"/>
</dbReference>
<accession>A0A159Z9T9</accession>
<feature type="domain" description="Integrase catalytic" evidence="1">
    <location>
        <begin position="1"/>
        <end position="70"/>
    </location>
</feature>
<dbReference type="PROSITE" id="PS50994">
    <property type="entry name" value="INTEGRASE"/>
    <property type="match status" value="1"/>
</dbReference>
<dbReference type="Proteomes" id="UP000076128">
    <property type="component" value="Chromosome"/>
</dbReference>
<dbReference type="PATRIC" id="fig|1335048.3.peg.4609"/>
<sequence>MEWAEHKGIALTHIQPGKPQQNAYVERYNRTVRHEWLDLHIFESIDEVQQIATEWLWSYNNERPNMGIGG</sequence>
<organism evidence="2 3">
    <name type="scientific">Frigidibacter mobilis</name>
    <dbReference type="NCBI Taxonomy" id="1335048"/>
    <lineage>
        <taxon>Bacteria</taxon>
        <taxon>Pseudomonadati</taxon>
        <taxon>Pseudomonadota</taxon>
        <taxon>Alphaproteobacteria</taxon>
        <taxon>Rhodobacterales</taxon>
        <taxon>Paracoccaceae</taxon>
        <taxon>Frigidibacter</taxon>
    </lineage>
</organism>
<dbReference type="STRING" id="1335048.AKL17_4436"/>